<evidence type="ECO:0000313" key="1">
    <source>
        <dbReference type="EMBL" id="GAH46510.1"/>
    </source>
</evidence>
<protein>
    <submittedName>
        <fullName evidence="1">Uncharacterized protein</fullName>
    </submittedName>
</protein>
<sequence>MTVEKVYEKYKHLDKALCDKYLVCHNFPGNILYDLWQAVRKECKGK</sequence>
<comment type="caution">
    <text evidence="1">The sequence shown here is derived from an EMBL/GenBank/DDBJ whole genome shotgun (WGS) entry which is preliminary data.</text>
</comment>
<gene>
    <name evidence="1" type="ORF">S03H2_14990</name>
</gene>
<dbReference type="AlphaFoldDB" id="X1GNU4"/>
<reference evidence="1" key="1">
    <citation type="journal article" date="2014" name="Front. Microbiol.">
        <title>High frequency of phylogenetically diverse reductive dehalogenase-homologous genes in deep subseafloor sedimentary metagenomes.</title>
        <authorList>
            <person name="Kawai M."/>
            <person name="Futagami T."/>
            <person name="Toyoda A."/>
            <person name="Takaki Y."/>
            <person name="Nishi S."/>
            <person name="Hori S."/>
            <person name="Arai W."/>
            <person name="Tsubouchi T."/>
            <person name="Morono Y."/>
            <person name="Uchiyama I."/>
            <person name="Ito T."/>
            <person name="Fujiyama A."/>
            <person name="Inagaki F."/>
            <person name="Takami H."/>
        </authorList>
    </citation>
    <scope>NUCLEOTIDE SEQUENCE</scope>
    <source>
        <strain evidence="1">Expedition CK06-06</strain>
    </source>
</reference>
<organism evidence="1">
    <name type="scientific">marine sediment metagenome</name>
    <dbReference type="NCBI Taxonomy" id="412755"/>
    <lineage>
        <taxon>unclassified sequences</taxon>
        <taxon>metagenomes</taxon>
        <taxon>ecological metagenomes</taxon>
    </lineage>
</organism>
<dbReference type="EMBL" id="BARU01007608">
    <property type="protein sequence ID" value="GAH46510.1"/>
    <property type="molecule type" value="Genomic_DNA"/>
</dbReference>
<accession>X1GNU4</accession>
<name>X1GNU4_9ZZZZ</name>
<proteinExistence type="predicted"/>